<dbReference type="Proteomes" id="UP001597420">
    <property type="component" value="Unassembled WGS sequence"/>
</dbReference>
<sequence>MRHFPLFVLLTATSLSSAANLSPLEQKALDQLDATQQQRQQALEVQKSNQFSAQSDVQFDKPPSSEFRLPVAES</sequence>
<feature type="compositionally biased region" description="Polar residues" evidence="1">
    <location>
        <begin position="47"/>
        <end position="57"/>
    </location>
</feature>
<protein>
    <submittedName>
        <fullName evidence="3">ShlB/FhaC/HecB family hemolysin secretion/activation protein</fullName>
    </submittedName>
</protein>
<comment type="caution">
    <text evidence="3">The sequence shown here is derived from an EMBL/GenBank/DDBJ whole genome shotgun (WGS) entry which is preliminary data.</text>
</comment>
<evidence type="ECO:0000313" key="4">
    <source>
        <dbReference type="Proteomes" id="UP001597420"/>
    </source>
</evidence>
<feature type="signal peptide" evidence="2">
    <location>
        <begin position="1"/>
        <end position="18"/>
    </location>
</feature>
<name>A0ABW4NV14_9PAST</name>
<reference evidence="4" key="1">
    <citation type="journal article" date="2019" name="Int. J. Syst. Evol. Microbiol.">
        <title>The Global Catalogue of Microorganisms (GCM) 10K type strain sequencing project: providing services to taxonomists for standard genome sequencing and annotation.</title>
        <authorList>
            <consortium name="The Broad Institute Genomics Platform"/>
            <consortium name="The Broad Institute Genome Sequencing Center for Infectious Disease"/>
            <person name="Wu L."/>
            <person name="Ma J."/>
        </authorList>
    </citation>
    <scope>NUCLEOTIDE SEQUENCE [LARGE SCALE GENOMIC DNA]</scope>
    <source>
        <strain evidence="4">CCM 7950</strain>
    </source>
</reference>
<evidence type="ECO:0000256" key="1">
    <source>
        <dbReference type="SAM" id="MobiDB-lite"/>
    </source>
</evidence>
<feature type="chain" id="PRO_5046479787" evidence="2">
    <location>
        <begin position="19"/>
        <end position="74"/>
    </location>
</feature>
<organism evidence="3 4">
    <name type="scientific">Pasteurella oralis</name>
    <dbReference type="NCBI Taxonomy" id="1071947"/>
    <lineage>
        <taxon>Bacteria</taxon>
        <taxon>Pseudomonadati</taxon>
        <taxon>Pseudomonadota</taxon>
        <taxon>Gammaproteobacteria</taxon>
        <taxon>Pasteurellales</taxon>
        <taxon>Pasteurellaceae</taxon>
        <taxon>Pasteurella</taxon>
    </lineage>
</organism>
<proteinExistence type="predicted"/>
<evidence type="ECO:0000256" key="2">
    <source>
        <dbReference type="SAM" id="SignalP"/>
    </source>
</evidence>
<accession>A0ABW4NV14</accession>
<evidence type="ECO:0000313" key="3">
    <source>
        <dbReference type="EMBL" id="MFD1806025.1"/>
    </source>
</evidence>
<feature type="region of interest" description="Disordered" evidence="1">
    <location>
        <begin position="33"/>
        <end position="74"/>
    </location>
</feature>
<gene>
    <name evidence="3" type="ORF">ACFSAV_06515</name>
</gene>
<feature type="compositionally biased region" description="Low complexity" evidence="1">
    <location>
        <begin position="33"/>
        <end position="46"/>
    </location>
</feature>
<dbReference type="EMBL" id="JBHUFP010000008">
    <property type="protein sequence ID" value="MFD1806025.1"/>
    <property type="molecule type" value="Genomic_DNA"/>
</dbReference>
<keyword evidence="2" id="KW-0732">Signal</keyword>
<keyword evidence="4" id="KW-1185">Reference proteome</keyword>
<feature type="non-terminal residue" evidence="3">
    <location>
        <position position="74"/>
    </location>
</feature>